<accession>A0AA46YMN4</accession>
<dbReference type="EMBL" id="CP094970">
    <property type="protein sequence ID" value="UYM06686.1"/>
    <property type="molecule type" value="Genomic_DNA"/>
</dbReference>
<evidence type="ECO:0008006" key="3">
    <source>
        <dbReference type="Google" id="ProtNLM"/>
    </source>
</evidence>
<gene>
    <name evidence="1" type="ORF">L0C25_06340</name>
</gene>
<dbReference type="RefSeq" id="WP_271635599.1">
    <property type="nucleotide sequence ID" value="NZ_CP094970.1"/>
</dbReference>
<evidence type="ECO:0000313" key="1">
    <source>
        <dbReference type="EMBL" id="UYM06686.1"/>
    </source>
</evidence>
<dbReference type="SUPFAM" id="SSF54637">
    <property type="entry name" value="Thioesterase/thiol ester dehydrase-isomerase"/>
    <property type="match status" value="1"/>
</dbReference>
<dbReference type="Proteomes" id="UP001164390">
    <property type="component" value="Chromosome"/>
</dbReference>
<protein>
    <recommendedName>
        <fullName evidence="3">Thioesterase superfamily protein</fullName>
    </recommendedName>
</protein>
<dbReference type="AlphaFoldDB" id="A0AA46YMN4"/>
<evidence type="ECO:0000313" key="2">
    <source>
        <dbReference type="Proteomes" id="UP001164390"/>
    </source>
</evidence>
<dbReference type="InterPro" id="IPR029069">
    <property type="entry name" value="HotDog_dom_sf"/>
</dbReference>
<reference evidence="1" key="1">
    <citation type="submission" date="2022-01" db="EMBL/GenBank/DDBJ databases">
        <title>Nocardioidaceae gen. sp. A5X3R13.</title>
        <authorList>
            <person name="Lopez Marin M.A."/>
            <person name="Uhlik O."/>
        </authorList>
    </citation>
    <scope>NUCLEOTIDE SEQUENCE</scope>
    <source>
        <strain evidence="1">A5X3R13</strain>
    </source>
</reference>
<organism evidence="1 2">
    <name type="scientific">Solicola gregarius</name>
    <dbReference type="NCBI Taxonomy" id="2908642"/>
    <lineage>
        <taxon>Bacteria</taxon>
        <taxon>Bacillati</taxon>
        <taxon>Actinomycetota</taxon>
        <taxon>Actinomycetes</taxon>
        <taxon>Propionibacteriales</taxon>
        <taxon>Nocardioidaceae</taxon>
        <taxon>Solicola</taxon>
    </lineage>
</organism>
<name>A0AA46YMN4_9ACTN</name>
<dbReference type="KEGG" id="sgrg:L0C25_06340"/>
<dbReference type="Gene3D" id="3.10.129.10">
    <property type="entry name" value="Hotdog Thioesterase"/>
    <property type="match status" value="1"/>
</dbReference>
<proteinExistence type="predicted"/>
<keyword evidence="2" id="KW-1185">Reference proteome</keyword>
<sequence length="245" mass="26115">MTEILPATTRIEGRFNGPNRSGNGGYVAGLVGSRIPGSTGAAATVDLRTPPPLDHDLGWQVRGDELDLVDGETVVASGRPGTLDADDPLVAAVDRDLAAAARDAYEGYDEHPFPRCFTCGTDREPGDGLRVFSGPLPDGRMACPWVPHEAFGDAEGLLAPAYTWAALDCPGGWAAHIKEKPMVLARMTAALYRRPRIGEECVVLGALRGVERRKNHAATALYAADGELLGRAEQIWITIDIAEFA</sequence>